<dbReference type="SUPFAM" id="SSF52540">
    <property type="entry name" value="P-loop containing nucleoside triphosphate hydrolases"/>
    <property type="match status" value="1"/>
</dbReference>
<dbReference type="Proteomes" id="UP000321949">
    <property type="component" value="Unassembled WGS sequence"/>
</dbReference>
<dbReference type="InterPro" id="IPR027417">
    <property type="entry name" value="P-loop_NTPase"/>
</dbReference>
<feature type="coiled-coil region" evidence="1">
    <location>
        <begin position="94"/>
        <end position="121"/>
    </location>
</feature>
<gene>
    <name evidence="2" type="ORF">FVP74_09335</name>
</gene>
<comment type="caution">
    <text evidence="2">The sequence shown here is derived from an EMBL/GenBank/DDBJ whole genome shotgun (WGS) entry which is preliminary data.</text>
</comment>
<organism evidence="2 3">
    <name type="scientific">Microbacterium saccharophilum</name>
    <dbReference type="NCBI Taxonomy" id="1213358"/>
    <lineage>
        <taxon>Bacteria</taxon>
        <taxon>Bacillati</taxon>
        <taxon>Actinomycetota</taxon>
        <taxon>Actinomycetes</taxon>
        <taxon>Micrococcales</taxon>
        <taxon>Microbacteriaceae</taxon>
        <taxon>Microbacterium</taxon>
    </lineage>
</organism>
<proteinExistence type="predicted"/>
<protein>
    <submittedName>
        <fullName evidence="2">AAA family ATPase</fullName>
    </submittedName>
</protein>
<evidence type="ECO:0000313" key="2">
    <source>
        <dbReference type="EMBL" id="TXK11521.1"/>
    </source>
</evidence>
<accession>A0A5C8HYS4</accession>
<dbReference type="Gene3D" id="3.40.50.300">
    <property type="entry name" value="P-loop containing nucleotide triphosphate hydrolases"/>
    <property type="match status" value="1"/>
</dbReference>
<name>A0A5C8HYS4_9MICO</name>
<dbReference type="OrthoDB" id="5125686at2"/>
<sequence length="464" mass="50167">MNLDGVELVAGSRESIYADVARLGELVKHDAAEIPTAAREMGASVPLNLYTKAQALEFLFDSAPRLTPDERKSLEKKAAKAYGKGRKVPRRRYLVDWDAAHERAEVEAEKATQRKRRIAKRELDEEEGSQRPMIADGLLDYAALAARPPLRPLIEGVLNVDTVAMLYAPPATFKTFLALWWAACIALGRPWAGRAVEQGSVLYVAAEGVAGIQKRVAALAWLLNRGKPIADLFIYPAPVNLTSDGEVDEIVALVADRGFRFVIFDTLVKVAGGAEENDNTAMTRVTNAAERIKRAGDGETTVALVHHAGKSGDYRGASALEGNVDTMLKLEGEAGMLTLSAVKQKDGEGGEIIRLRAKRVPEHETLVLEPIGPGEGQPSGMQAARIEEALAHFSRAYATTGVTRSEYVRNLVEWGVAGGPSTAQTYIGDLISSGRLVGSVRGRSTYLELAPERATFAIDPDTKK</sequence>
<reference evidence="2 3" key="1">
    <citation type="submission" date="2019-08" db="EMBL/GenBank/DDBJ databases">
        <authorList>
            <person name="Dong K."/>
        </authorList>
    </citation>
    <scope>NUCLEOTIDE SEQUENCE [LARGE SCALE GENOMIC DNA]</scope>
    <source>
        <strain evidence="2 3">K-1</strain>
    </source>
</reference>
<dbReference type="RefSeq" id="WP_147051326.1">
    <property type="nucleotide sequence ID" value="NZ_BKAH01000017.1"/>
</dbReference>
<dbReference type="Pfam" id="PF13481">
    <property type="entry name" value="AAA_25"/>
    <property type="match status" value="1"/>
</dbReference>
<evidence type="ECO:0000313" key="3">
    <source>
        <dbReference type="Proteomes" id="UP000321949"/>
    </source>
</evidence>
<dbReference type="EMBL" id="VRSX01000003">
    <property type="protein sequence ID" value="TXK11521.1"/>
    <property type="molecule type" value="Genomic_DNA"/>
</dbReference>
<keyword evidence="1" id="KW-0175">Coiled coil</keyword>
<dbReference type="AlphaFoldDB" id="A0A5C8HYS4"/>
<evidence type="ECO:0000256" key="1">
    <source>
        <dbReference type="SAM" id="Coils"/>
    </source>
</evidence>
<keyword evidence="3" id="KW-1185">Reference proteome</keyword>